<feature type="compositionally biased region" description="Basic and acidic residues" evidence="1">
    <location>
        <begin position="391"/>
        <end position="410"/>
    </location>
</feature>
<evidence type="ECO:0000313" key="2">
    <source>
        <dbReference type="EMBL" id="CAB4608633.1"/>
    </source>
</evidence>
<dbReference type="AlphaFoldDB" id="A0A6J6H805"/>
<feature type="region of interest" description="Disordered" evidence="1">
    <location>
        <begin position="391"/>
        <end position="435"/>
    </location>
</feature>
<name>A0A6J6H805_9ZZZZ</name>
<feature type="compositionally biased region" description="Acidic residues" evidence="1">
    <location>
        <begin position="142"/>
        <end position="152"/>
    </location>
</feature>
<proteinExistence type="predicted"/>
<accession>A0A6J6H805</accession>
<dbReference type="EMBL" id="CAEZUP010000032">
    <property type="protein sequence ID" value="CAB4608633.1"/>
    <property type="molecule type" value="Genomic_DNA"/>
</dbReference>
<feature type="compositionally biased region" description="Low complexity" evidence="1">
    <location>
        <begin position="584"/>
        <end position="603"/>
    </location>
</feature>
<gene>
    <name evidence="2" type="ORF">UFOPK1835_00934</name>
</gene>
<feature type="region of interest" description="Disordered" evidence="1">
    <location>
        <begin position="142"/>
        <end position="166"/>
    </location>
</feature>
<feature type="compositionally biased region" description="Basic and acidic residues" evidence="1">
    <location>
        <begin position="153"/>
        <end position="165"/>
    </location>
</feature>
<evidence type="ECO:0000256" key="1">
    <source>
        <dbReference type="SAM" id="MobiDB-lite"/>
    </source>
</evidence>
<reference evidence="2" key="1">
    <citation type="submission" date="2020-05" db="EMBL/GenBank/DDBJ databases">
        <authorList>
            <person name="Chiriac C."/>
            <person name="Salcher M."/>
            <person name="Ghai R."/>
            <person name="Kavagutti S V."/>
        </authorList>
    </citation>
    <scope>NUCLEOTIDE SEQUENCE</scope>
</reference>
<feature type="region of interest" description="Disordered" evidence="1">
    <location>
        <begin position="559"/>
        <end position="608"/>
    </location>
</feature>
<organism evidence="2">
    <name type="scientific">freshwater metagenome</name>
    <dbReference type="NCBI Taxonomy" id="449393"/>
    <lineage>
        <taxon>unclassified sequences</taxon>
        <taxon>metagenomes</taxon>
        <taxon>ecological metagenomes</taxon>
    </lineage>
</organism>
<sequence>MLGSDQLVEEGRRRTRQIVVDGQDSVAGDAQPVVLADGAAVTGRIAHRTGDLAGDDLRRSARHCIEIGLGGGSGVVREKRGEPLGDASGGNDADRLGRHRIDLLGDGDDVLVVRQEDDLRCRSGFHRLEELCRRRVHRLTPGDDDLDSEGVEDPPHAVTHGDSHNRTRNRIMGHRWFCRERNRFAHPALLLEFVEKIRHADALRPSDLDGGFDRRTDVVGVDVAVPETVPADNNDRIAERRPHILETGNRFVGGVQEVHDFVAEAGERGIRTAAVGCIEGLEEVGRDSRNFFVGFGHRTTVDDMQQRVEEQHEPGATRIDDAGIGEDLQHLRGVRKSVITTGVGCFENAEEIGACVGRHATGLGRNSHHGQDRAFDRTHDGAIGRRRCSIERSGERSGVDRTGFPEHAGEASEDLGEDDPRIAPGTHQRSVGDSRTRRIEVRSCIGELGHDRGEGERHVRAGVPIGYRVDIEPVDGLAVSRQSIGIAPDCLPEVIGGEAIERSHRPRHYLSGPARTPSWAEQDPAATIRLRFIRRLRGVWSWQLCATCAESTRLSVWRSATPTDGPSAVGIPTSSVSAPSSMVRPSASTSAPPASRQARSSRLSAERDYRLSACVASRGREVLRPDNR</sequence>
<protein>
    <submittedName>
        <fullName evidence="2">Unannotated protein</fullName>
    </submittedName>
</protein>